<dbReference type="Proteomes" id="UP000639338">
    <property type="component" value="Unassembled WGS sequence"/>
</dbReference>
<dbReference type="AlphaFoldDB" id="A0A834XND6"/>
<accession>A0A834XND6</accession>
<proteinExistence type="predicted"/>
<gene>
    <name evidence="1" type="ORF">HCN44_001275</name>
</gene>
<protein>
    <submittedName>
        <fullName evidence="1">Uncharacterized protein</fullName>
    </submittedName>
</protein>
<reference evidence="1 2" key="1">
    <citation type="submission" date="2020-08" db="EMBL/GenBank/DDBJ databases">
        <title>Aphidius gifuensis genome sequencing and assembly.</title>
        <authorList>
            <person name="Du Z."/>
        </authorList>
    </citation>
    <scope>NUCLEOTIDE SEQUENCE [LARGE SCALE GENOMIC DNA]</scope>
    <source>
        <strain evidence="1">YNYX2018</strain>
        <tissue evidence="1">Adults</tissue>
    </source>
</reference>
<name>A0A834XND6_APHGI</name>
<evidence type="ECO:0000313" key="1">
    <source>
        <dbReference type="EMBL" id="KAF7988702.1"/>
    </source>
</evidence>
<evidence type="ECO:0000313" key="2">
    <source>
        <dbReference type="Proteomes" id="UP000639338"/>
    </source>
</evidence>
<organism evidence="1 2">
    <name type="scientific">Aphidius gifuensis</name>
    <name type="common">Parasitoid wasp</name>
    <dbReference type="NCBI Taxonomy" id="684658"/>
    <lineage>
        <taxon>Eukaryota</taxon>
        <taxon>Metazoa</taxon>
        <taxon>Ecdysozoa</taxon>
        <taxon>Arthropoda</taxon>
        <taxon>Hexapoda</taxon>
        <taxon>Insecta</taxon>
        <taxon>Pterygota</taxon>
        <taxon>Neoptera</taxon>
        <taxon>Endopterygota</taxon>
        <taxon>Hymenoptera</taxon>
        <taxon>Apocrita</taxon>
        <taxon>Ichneumonoidea</taxon>
        <taxon>Braconidae</taxon>
        <taxon>Aphidiinae</taxon>
        <taxon>Aphidius</taxon>
    </lineage>
</organism>
<comment type="caution">
    <text evidence="1">The sequence shown here is derived from an EMBL/GenBank/DDBJ whole genome shotgun (WGS) entry which is preliminary data.</text>
</comment>
<sequence length="119" mass="13851">MASSTTQIRTRVDLLSHIKQRLSDEGELSEGAKTILDEYIAKEEKYADAKLRTIQNWKPLPARSPQQLQTLELTTKKQAEYKKYCEELGPHPTLDQMNKKKELHDEIRKLMHQIFIGES</sequence>
<keyword evidence="2" id="KW-1185">Reference proteome</keyword>
<dbReference type="EMBL" id="JACMRX010000005">
    <property type="protein sequence ID" value="KAF7988702.1"/>
    <property type="molecule type" value="Genomic_DNA"/>
</dbReference>